<sequence>MKKILYYIFLLICSFKTFGTELHGDRSLIEDAAAQIDYLFYRNGKIEKTGSKEQKWYIYFLGENAETLQYIIERNNGVAYKNFSEDYLKNLNNLLTEINTSSEVAMYVGLTDYTNPIVLPFFPAGGTVQEKIESLRNSLDQAQNIQEVSEADINIGVENLKKYKKTFGDIVDGIYKESVLPELGGKDYILPVSVYHNITVNKFPKNYHSIVIKRSETLKERDAEFHNLKKSNTPPFGSTNDERSIANTVNTYQKILSGNYELPVVDVPIAKPFELTLCDYLPEDSKVDQYGVKEAVKRLNTAYQRRNAITDIETPRSKGDFYHLVNVSEGDLSGKTEVIEDKLYLLKQKTGIDFYVVFQPVATKMNDNAREEFAKQVLEESDLKGNSNTVLITVPFLDISPTASLTTLSCVQPGFAQSSSSLITSQNFKEASDLFNYVLVAFSEIEKPLFVKRYFLKANGELVNYEVKTQEGKRLRGYPYMNQVEFYDSPNRFAIKLLQESIRQSKLNYYKDLNKENLEAFIRLRESWVISLNDILTKAEQEETNAFNTNDISYWKEQEIEIGKLREFYCKDPSITNTYVASNIKGSYLESWKVLFARSNIESEHLYDFDVWTVVDQTIYNSLDVISLIPKADLFTDLAGTLYAGLRGDLENEVIYSVSLAIPFVGAAYIKQIKNADEFYAIVAKNIGDDITFEVKKLTEINASEVQVSTILTSDKVIAEKIAKEDLEKHVDKDGIRRLMTGSEKLADNLSGTLKNTYDNLIKAGYHTTDDGISIIFKNADDLPIAKISEDAFHIKIPYDNGWATQSNTELSRQIYSSVQQERKVYRLGTLNRSQAGEAQFWSPENPYSYESIWEYADKYGIPHENLKGDNIFFEIGLIPDNVPFITREAPGMGNNLGGAIEVVTPEKSIKLESFSTVKFD</sequence>
<evidence type="ECO:0000313" key="2">
    <source>
        <dbReference type="Proteomes" id="UP000829476"/>
    </source>
</evidence>
<protein>
    <submittedName>
        <fullName evidence="1">Uncharacterized protein</fullName>
    </submittedName>
</protein>
<evidence type="ECO:0000313" key="1">
    <source>
        <dbReference type="EMBL" id="UNY99061.1"/>
    </source>
</evidence>
<organism evidence="1 2">
    <name type="scientific">Zhouia spongiae</name>
    <dbReference type="NCBI Taxonomy" id="2202721"/>
    <lineage>
        <taxon>Bacteria</taxon>
        <taxon>Pseudomonadati</taxon>
        <taxon>Bacteroidota</taxon>
        <taxon>Flavobacteriia</taxon>
        <taxon>Flavobacteriales</taxon>
        <taxon>Flavobacteriaceae</taxon>
        <taxon>Zhouia</taxon>
    </lineage>
</organism>
<dbReference type="EMBL" id="CP094326">
    <property type="protein sequence ID" value="UNY99061.1"/>
    <property type="molecule type" value="Genomic_DNA"/>
</dbReference>
<keyword evidence="2" id="KW-1185">Reference proteome</keyword>
<name>A0ABY3YMK1_9FLAO</name>
<dbReference type="RefSeq" id="WP_242937461.1">
    <property type="nucleotide sequence ID" value="NZ_CP094326.1"/>
</dbReference>
<accession>A0ABY3YMK1</accession>
<proteinExistence type="predicted"/>
<gene>
    <name evidence="1" type="ORF">MQE36_01625</name>
</gene>
<reference evidence="1 2" key="1">
    <citation type="journal article" date="2018" name="Int. J. Syst. Evol. Microbiol.">
        <title>Zhouia spongiae sp. nov., isolated from a marine sponge.</title>
        <authorList>
            <person name="Zhuang L."/>
            <person name="Lin B."/>
            <person name="Qin F."/>
            <person name="Luo L."/>
        </authorList>
    </citation>
    <scope>NUCLEOTIDE SEQUENCE [LARGE SCALE GENOMIC DNA]</scope>
    <source>
        <strain evidence="1 2">HN-Y44</strain>
    </source>
</reference>
<dbReference type="Proteomes" id="UP000829476">
    <property type="component" value="Chromosome"/>
</dbReference>